<dbReference type="InterPro" id="IPR017441">
    <property type="entry name" value="Protein_kinase_ATP_BS"/>
</dbReference>
<dbReference type="InterPro" id="IPR000719">
    <property type="entry name" value="Prot_kinase_dom"/>
</dbReference>
<dbReference type="PROSITE" id="PS50011">
    <property type="entry name" value="PROTEIN_KINASE_DOM"/>
    <property type="match status" value="1"/>
</dbReference>
<comment type="similarity">
    <text evidence="1">Belongs to the protein kinase superfamily. CMGC Ser/Thr protein kinase family. GSK-3 subfamily.</text>
</comment>
<feature type="domain" description="Protein kinase" evidence="9">
    <location>
        <begin position="43"/>
        <end position="324"/>
    </location>
</feature>
<dbReference type="AlphaFoldDB" id="A0A1G4KPJ4"/>
<dbReference type="GO" id="GO:0004712">
    <property type="term" value="F:protein serine/threonine/tyrosine kinase activity"/>
    <property type="evidence" value="ECO:0007669"/>
    <property type="project" value="TreeGrafter"/>
</dbReference>
<dbReference type="GO" id="GO:0005524">
    <property type="term" value="F:ATP binding"/>
    <property type="evidence" value="ECO:0007669"/>
    <property type="project" value="UniProtKB-UniRule"/>
</dbReference>
<dbReference type="GO" id="GO:0007165">
    <property type="term" value="P:signal transduction"/>
    <property type="evidence" value="ECO:0007669"/>
    <property type="project" value="TreeGrafter"/>
</dbReference>
<dbReference type="SMART" id="SM00220">
    <property type="entry name" value="S_TKc"/>
    <property type="match status" value="1"/>
</dbReference>
<dbReference type="PANTHER" id="PTHR24057:SF0">
    <property type="entry name" value="PROTEIN KINASE SHAGGY-RELATED"/>
    <property type="match status" value="1"/>
</dbReference>
<dbReference type="GO" id="GO:0004674">
    <property type="term" value="F:protein serine/threonine kinase activity"/>
    <property type="evidence" value="ECO:0007669"/>
    <property type="project" value="UniProtKB-KW"/>
</dbReference>
<accession>A0A1G4KPJ4</accession>
<dbReference type="FunFam" id="1.10.510.10:FF:000082">
    <property type="entry name" value="Shaggy-related protein kinase kappa"/>
    <property type="match status" value="1"/>
</dbReference>
<dbReference type="CDD" id="cd14137">
    <property type="entry name" value="STKc_GSK3"/>
    <property type="match status" value="1"/>
</dbReference>
<evidence type="ECO:0000256" key="5">
    <source>
        <dbReference type="ARBA" id="ARBA00022777"/>
    </source>
</evidence>
<proteinExistence type="inferred from homology"/>
<keyword evidence="3" id="KW-0808">Transferase</keyword>
<dbReference type="InterPro" id="IPR011009">
    <property type="entry name" value="Kinase-like_dom_sf"/>
</dbReference>
<evidence type="ECO:0000256" key="1">
    <source>
        <dbReference type="ARBA" id="ARBA00005527"/>
    </source>
</evidence>
<dbReference type="InterPro" id="IPR050591">
    <property type="entry name" value="GSK-3"/>
</dbReference>
<dbReference type="PROSITE" id="PS00107">
    <property type="entry name" value="PROTEIN_KINASE_ATP"/>
    <property type="match status" value="1"/>
</dbReference>
<dbReference type="InterPro" id="IPR008271">
    <property type="entry name" value="Ser/Thr_kinase_AS"/>
</dbReference>
<sequence length="403" mass="46689">MKLNRDSLRIERKERLRMEKVAKGTITKVVLNRDSDAPIEIQYTDTVKVGHGSFGNVYQTLLLPSKEQVAIKKVLQDKRFKNRELQIMKLLRHQNVVSMKYYFYDTEEKDEYLNLILEYIPETLYKSSSYYLQSKRVMPELEIKLYSYQLLRSLNYIHSLGICHRDIKPQNLLIDPYHGILKLCDFGSAKILNPAEPNVSYICSRFYRAPELIFGATNYTTKIDIWSAGCVIAELILGEPLFPGESGIDQLVEIIKVLGTPNKEQIRAMNPNYMDHKFPLIKPIELTKVFNNCGMDCIQLLELVLSYSPLERLSAVEAMILPYFDDMRASEAVSLPDYRHFDSGPRPVSSLLNFSLRELSVRPDLVNNLIPEWKRKKWASETGWDLDNLVPYTPEQLQNPQIN</sequence>
<keyword evidence="2 8" id="KW-0723">Serine/threonine-protein kinase</keyword>
<dbReference type="Pfam" id="PF00069">
    <property type="entry name" value="Pkinase"/>
    <property type="match status" value="1"/>
</dbReference>
<dbReference type="Proteomes" id="UP000006853">
    <property type="component" value="Chromosome 1"/>
</dbReference>
<evidence type="ECO:0000256" key="2">
    <source>
        <dbReference type="ARBA" id="ARBA00022527"/>
    </source>
</evidence>
<protein>
    <submittedName>
        <fullName evidence="10">Protein kinase</fullName>
    </submittedName>
</protein>
<evidence type="ECO:0000256" key="4">
    <source>
        <dbReference type="ARBA" id="ARBA00022741"/>
    </source>
</evidence>
<dbReference type="GO" id="GO:0005737">
    <property type="term" value="C:cytoplasm"/>
    <property type="evidence" value="ECO:0007669"/>
    <property type="project" value="TreeGrafter"/>
</dbReference>
<keyword evidence="11" id="KW-1185">Reference proteome</keyword>
<keyword evidence="6 7" id="KW-0067">ATP-binding</keyword>
<reference evidence="10 11" key="2">
    <citation type="journal article" date="2016" name="FEMS Yeast Res.">
        <title>Curation of the genome annotation of Pichia pastoris (Komagataella phaffii) CBS7435 from gene level to protein function.</title>
        <authorList>
            <person name="Valli M."/>
            <person name="Tatto N.E."/>
            <person name="Peymann A."/>
            <person name="Gruber C."/>
            <person name="Landes N."/>
            <person name="Ekker H."/>
            <person name="Thallinger G.G."/>
            <person name="Mattanovich D."/>
            <person name="Gasser B."/>
            <person name="Graf A.B."/>
        </authorList>
    </citation>
    <scope>GENOME REANNOTATION</scope>
    <source>
        <strain evidence="10 11">ATCC 76273 / CBS 7435 / CECT 11047 / NRRL Y-11430 / Wegner 21-1</strain>
    </source>
</reference>
<dbReference type="InterPro" id="IPR039192">
    <property type="entry name" value="STKc_GSK3"/>
</dbReference>
<dbReference type="SUPFAM" id="SSF56112">
    <property type="entry name" value="Protein kinase-like (PK-like)"/>
    <property type="match status" value="1"/>
</dbReference>
<evidence type="ECO:0000313" key="11">
    <source>
        <dbReference type="Proteomes" id="UP000006853"/>
    </source>
</evidence>
<evidence type="ECO:0000259" key="9">
    <source>
        <dbReference type="PROSITE" id="PS50011"/>
    </source>
</evidence>
<dbReference type="Gene3D" id="1.10.510.10">
    <property type="entry name" value="Transferase(Phosphotransferase) domain 1"/>
    <property type="match status" value="1"/>
</dbReference>
<dbReference type="GO" id="GO:0005634">
    <property type="term" value="C:nucleus"/>
    <property type="evidence" value="ECO:0007669"/>
    <property type="project" value="TreeGrafter"/>
</dbReference>
<dbReference type="Gene3D" id="3.30.200.20">
    <property type="entry name" value="Phosphorylase Kinase, domain 1"/>
    <property type="match status" value="1"/>
</dbReference>
<evidence type="ECO:0000313" key="10">
    <source>
        <dbReference type="EMBL" id="SCV11903.1"/>
    </source>
</evidence>
<keyword evidence="5 10" id="KW-0418">Kinase</keyword>
<reference evidence="10 11" key="1">
    <citation type="journal article" date="2011" name="J. Biotechnol.">
        <title>High-quality genome sequence of Pichia pastoris CBS7435.</title>
        <authorList>
            <person name="Kuberl A."/>
            <person name="Schneider J."/>
            <person name="Thallinger G.G."/>
            <person name="Anderl I."/>
            <person name="Wibberg D."/>
            <person name="Hajek T."/>
            <person name="Jaenicke S."/>
            <person name="Brinkrolf K."/>
            <person name="Goesmann A."/>
            <person name="Szczepanowski R."/>
            <person name="Puhler A."/>
            <person name="Schwab H."/>
            <person name="Glieder A."/>
            <person name="Pichler H."/>
        </authorList>
    </citation>
    <scope>NUCLEOTIDE SEQUENCE [LARGE SCALE GENOMIC DNA]</scope>
    <source>
        <strain evidence="11">ATCC 76273 / CBS 7435 / CECT 11047 / NRRL Y-11430 / Wegner 21-1</strain>
    </source>
</reference>
<dbReference type="GO" id="GO:0030154">
    <property type="term" value="P:cell differentiation"/>
    <property type="evidence" value="ECO:0007669"/>
    <property type="project" value="TreeGrafter"/>
</dbReference>
<dbReference type="PROSITE" id="PS00108">
    <property type="entry name" value="PROTEIN_KINASE_ST"/>
    <property type="match status" value="1"/>
</dbReference>
<dbReference type="GO" id="GO:0030447">
    <property type="term" value="P:filamentous growth"/>
    <property type="evidence" value="ECO:0007669"/>
    <property type="project" value="UniProtKB-ARBA"/>
</dbReference>
<evidence type="ECO:0000256" key="3">
    <source>
        <dbReference type="ARBA" id="ARBA00022679"/>
    </source>
</evidence>
<evidence type="ECO:0000256" key="8">
    <source>
        <dbReference type="RuleBase" id="RU000304"/>
    </source>
</evidence>
<organism evidence="10 11">
    <name type="scientific">Komagataella phaffii (strain ATCC 76273 / CBS 7435 / CECT 11047 / NRRL Y-11430 / Wegner 21-1)</name>
    <name type="common">Yeast</name>
    <name type="synonym">Pichia pastoris</name>
    <dbReference type="NCBI Taxonomy" id="981350"/>
    <lineage>
        <taxon>Eukaryota</taxon>
        <taxon>Fungi</taxon>
        <taxon>Dikarya</taxon>
        <taxon>Ascomycota</taxon>
        <taxon>Saccharomycotina</taxon>
        <taxon>Pichiomycetes</taxon>
        <taxon>Pichiales</taxon>
        <taxon>Pichiaceae</taxon>
        <taxon>Komagataella</taxon>
    </lineage>
</organism>
<dbReference type="PANTHER" id="PTHR24057">
    <property type="entry name" value="GLYCOGEN SYNTHASE KINASE-3 ALPHA"/>
    <property type="match status" value="1"/>
</dbReference>
<evidence type="ECO:0000256" key="7">
    <source>
        <dbReference type="PROSITE-ProRule" id="PRU10141"/>
    </source>
</evidence>
<keyword evidence="4 7" id="KW-0547">Nucleotide-binding</keyword>
<feature type="binding site" evidence="7">
    <location>
        <position position="73"/>
    </location>
    <ligand>
        <name>ATP</name>
        <dbReference type="ChEBI" id="CHEBI:30616"/>
    </ligand>
</feature>
<dbReference type="EMBL" id="FR839628">
    <property type="protein sequence ID" value="SCV11903.1"/>
    <property type="molecule type" value="Genomic_DNA"/>
</dbReference>
<name>A0A1G4KPJ4_KOMPC</name>
<evidence type="ECO:0000256" key="6">
    <source>
        <dbReference type="ARBA" id="ARBA00022840"/>
    </source>
</evidence>
<gene>
    <name evidence="10" type="primary">RIM11</name>
    <name evidence="10" type="ordered locus">PP7435_Chr1-1154</name>
</gene>